<dbReference type="EMBL" id="MT141185">
    <property type="protein sequence ID" value="QJA55853.1"/>
    <property type="molecule type" value="Genomic_DNA"/>
</dbReference>
<sequence>MNTEQPFRFKTEDERNRIIRKYIGNGEIRCSFCGKLFFLGRLGSGSEIAPKCPRCKKENRITVL</sequence>
<protein>
    <submittedName>
        <fullName evidence="1">Uncharacterized protein</fullName>
    </submittedName>
</protein>
<organism evidence="1">
    <name type="scientific">viral metagenome</name>
    <dbReference type="NCBI Taxonomy" id="1070528"/>
    <lineage>
        <taxon>unclassified sequences</taxon>
        <taxon>metagenomes</taxon>
        <taxon>organismal metagenomes</taxon>
    </lineage>
</organism>
<reference evidence="1" key="1">
    <citation type="submission" date="2020-03" db="EMBL/GenBank/DDBJ databases">
        <title>The deep terrestrial virosphere.</title>
        <authorList>
            <person name="Holmfeldt K."/>
            <person name="Nilsson E."/>
            <person name="Simone D."/>
            <person name="Lopez-Fernandez M."/>
            <person name="Wu X."/>
            <person name="de Brujin I."/>
            <person name="Lundin D."/>
            <person name="Andersson A."/>
            <person name="Bertilsson S."/>
            <person name="Dopson M."/>
        </authorList>
    </citation>
    <scope>NUCLEOTIDE SEQUENCE</scope>
    <source>
        <strain evidence="1">MM415B01982</strain>
    </source>
</reference>
<gene>
    <name evidence="1" type="ORF">MM415B01982_0010</name>
</gene>
<accession>A0A6M3IEQ9</accession>
<dbReference type="AlphaFoldDB" id="A0A6M3IEQ9"/>
<proteinExistence type="predicted"/>
<name>A0A6M3IEQ9_9ZZZZ</name>
<evidence type="ECO:0000313" key="1">
    <source>
        <dbReference type="EMBL" id="QJA55853.1"/>
    </source>
</evidence>